<reference evidence="1" key="1">
    <citation type="submission" date="2018-05" db="EMBL/GenBank/DDBJ databases">
        <title>Draft genome of Mucuna pruriens seed.</title>
        <authorList>
            <person name="Nnadi N.E."/>
            <person name="Vos R."/>
            <person name="Hasami M.H."/>
            <person name="Devisetty U.K."/>
            <person name="Aguiy J.C."/>
        </authorList>
    </citation>
    <scope>NUCLEOTIDE SEQUENCE [LARGE SCALE GENOMIC DNA]</scope>
    <source>
        <strain evidence="1">JCA_2017</strain>
    </source>
</reference>
<dbReference type="OrthoDB" id="1459910at2759"/>
<evidence type="ECO:0000313" key="2">
    <source>
        <dbReference type="Proteomes" id="UP000257109"/>
    </source>
</evidence>
<gene>
    <name evidence="1" type="ORF">CR513_26080</name>
</gene>
<feature type="non-terminal residue" evidence="1">
    <location>
        <position position="1"/>
    </location>
</feature>
<dbReference type="EMBL" id="QJKJ01005012">
    <property type="protein sequence ID" value="RDX91880.1"/>
    <property type="molecule type" value="Genomic_DNA"/>
</dbReference>
<keyword evidence="2" id="KW-1185">Reference proteome</keyword>
<dbReference type="AlphaFoldDB" id="A0A371GN06"/>
<dbReference type="Proteomes" id="UP000257109">
    <property type="component" value="Unassembled WGS sequence"/>
</dbReference>
<organism evidence="1 2">
    <name type="scientific">Mucuna pruriens</name>
    <name type="common">Velvet bean</name>
    <name type="synonym">Dolichos pruriens</name>
    <dbReference type="NCBI Taxonomy" id="157652"/>
    <lineage>
        <taxon>Eukaryota</taxon>
        <taxon>Viridiplantae</taxon>
        <taxon>Streptophyta</taxon>
        <taxon>Embryophyta</taxon>
        <taxon>Tracheophyta</taxon>
        <taxon>Spermatophyta</taxon>
        <taxon>Magnoliopsida</taxon>
        <taxon>eudicotyledons</taxon>
        <taxon>Gunneridae</taxon>
        <taxon>Pentapetalae</taxon>
        <taxon>rosids</taxon>
        <taxon>fabids</taxon>
        <taxon>Fabales</taxon>
        <taxon>Fabaceae</taxon>
        <taxon>Papilionoideae</taxon>
        <taxon>50 kb inversion clade</taxon>
        <taxon>NPAAA clade</taxon>
        <taxon>indigoferoid/millettioid clade</taxon>
        <taxon>Phaseoleae</taxon>
        <taxon>Mucuna</taxon>
    </lineage>
</organism>
<protein>
    <submittedName>
        <fullName evidence="1">Uncharacterized protein</fullName>
    </submittedName>
</protein>
<accession>A0A371GN06</accession>
<proteinExistence type="predicted"/>
<evidence type="ECO:0000313" key="1">
    <source>
        <dbReference type="EMBL" id="RDX91880.1"/>
    </source>
</evidence>
<comment type="caution">
    <text evidence="1">The sequence shown here is derived from an EMBL/GenBank/DDBJ whole genome shotgun (WGS) entry which is preliminary data.</text>
</comment>
<sequence>MTAKTKIDVYVGTLSMEFRDNLHPTEDHSLFGIDVIDELVEEHTQLDANRDEMPSFVEIINVLDCVASVAGAADFFKMSEVSNLSNF</sequence>
<name>A0A371GN06_MUCPR</name>